<evidence type="ECO:0000256" key="5">
    <source>
        <dbReference type="ARBA" id="ARBA00022757"/>
    </source>
</evidence>
<accession>B8XY09</accession>
<protein>
    <recommendedName>
        <fullName evidence="12">trypsin</fullName>
        <ecNumber evidence="12">3.4.21.4</ecNumber>
    </recommendedName>
</protein>
<evidence type="ECO:0000256" key="8">
    <source>
        <dbReference type="ARBA" id="ARBA00023145"/>
    </source>
</evidence>
<comment type="catalytic activity">
    <reaction evidence="11">
        <text>Preferential cleavage: Arg-|-Xaa, Lys-|-Xaa.</text>
        <dbReference type="EC" id="3.4.21.4"/>
    </reaction>
</comment>
<dbReference type="AlphaFoldDB" id="B8XY09"/>
<comment type="subcellular location">
    <subcellularLocation>
        <location evidence="1">Secreted</location>
    </subcellularLocation>
</comment>
<sequence>MNQLLILSLCALLGWSNAAALSSLGGRIVGGFQIEISEVPHQVSLQQRGRHFCGGSIISSRWILTAAHCTEENLNPDAYTIRAGSTDRTDGGQVLKIKSVNPHPLYDSDNINYDFSLLELTESIGFSRSVQAIRLPEADESVADGSMCTVSGWGNTQSYEESNILLRAVNVPSYNQEECKKALASIATVTEQMICAGYTAGGKDSCQGDSGGPLVSDGKLIGVVSWGKGCALANYPGVYARVSSVRGWIQEVAEV</sequence>
<dbReference type="InterPro" id="IPR001254">
    <property type="entry name" value="Trypsin_dom"/>
</dbReference>
<keyword evidence="2" id="KW-0964">Secreted</keyword>
<dbReference type="PANTHER" id="PTHR24276:SF97">
    <property type="entry name" value="GH13245P2-RELATED"/>
    <property type="match status" value="1"/>
</dbReference>
<feature type="chain" id="PRO_5002880505" description="trypsin" evidence="15">
    <location>
        <begin position="21"/>
        <end position="255"/>
    </location>
</feature>
<name>B8XY09_OCHTA</name>
<evidence type="ECO:0000256" key="12">
    <source>
        <dbReference type="ARBA" id="ARBA00038868"/>
    </source>
</evidence>
<dbReference type="GO" id="GO:0005576">
    <property type="term" value="C:extracellular region"/>
    <property type="evidence" value="ECO:0007669"/>
    <property type="project" value="UniProtKB-SubCell"/>
</dbReference>
<keyword evidence="7 14" id="KW-0720">Serine protease</keyword>
<evidence type="ECO:0000256" key="7">
    <source>
        <dbReference type="ARBA" id="ARBA00022825"/>
    </source>
</evidence>
<dbReference type="GO" id="GO:0006508">
    <property type="term" value="P:proteolysis"/>
    <property type="evidence" value="ECO:0007669"/>
    <property type="project" value="UniProtKB-KW"/>
</dbReference>
<feature type="domain" description="Peptidase S1" evidence="16">
    <location>
        <begin position="28"/>
        <end position="254"/>
    </location>
</feature>
<comment type="similarity">
    <text evidence="10">Belongs to the peptidase S1 family. CLIP subfamily.</text>
</comment>
<evidence type="ECO:0000256" key="4">
    <source>
        <dbReference type="ARBA" id="ARBA00022729"/>
    </source>
</evidence>
<dbReference type="PANTHER" id="PTHR24276">
    <property type="entry name" value="POLYSERASE-RELATED"/>
    <property type="match status" value="1"/>
</dbReference>
<dbReference type="InterPro" id="IPR009003">
    <property type="entry name" value="Peptidase_S1_PA"/>
</dbReference>
<dbReference type="InterPro" id="IPR018114">
    <property type="entry name" value="TRYPSIN_HIS"/>
</dbReference>
<dbReference type="FunFam" id="2.40.10.10:FF:000077">
    <property type="entry name" value="Predicted protein"/>
    <property type="match status" value="1"/>
</dbReference>
<dbReference type="InterPro" id="IPR001314">
    <property type="entry name" value="Peptidase_S1A"/>
</dbReference>
<dbReference type="PRINTS" id="PR00722">
    <property type="entry name" value="CHYMOTRYPSIN"/>
</dbReference>
<dbReference type="InterPro" id="IPR043504">
    <property type="entry name" value="Peptidase_S1_PA_chymotrypsin"/>
</dbReference>
<evidence type="ECO:0000256" key="3">
    <source>
        <dbReference type="ARBA" id="ARBA00022670"/>
    </source>
</evidence>
<keyword evidence="8" id="KW-0865">Zymogen</keyword>
<dbReference type="CDD" id="cd00190">
    <property type="entry name" value="Tryp_SPc"/>
    <property type="match status" value="1"/>
</dbReference>
<dbReference type="GO" id="GO:0004252">
    <property type="term" value="F:serine-type endopeptidase activity"/>
    <property type="evidence" value="ECO:0007669"/>
    <property type="project" value="UniProtKB-EC"/>
</dbReference>
<organism evidence="17">
    <name type="scientific">Ochlerotatus taeniorhynchus</name>
    <name type="common">Black salt marsh mosquito</name>
    <name type="synonym">Aedes taeniorhynchus</name>
    <dbReference type="NCBI Taxonomy" id="329105"/>
    <lineage>
        <taxon>Eukaryota</taxon>
        <taxon>Metazoa</taxon>
        <taxon>Ecdysozoa</taxon>
        <taxon>Arthropoda</taxon>
        <taxon>Hexapoda</taxon>
        <taxon>Insecta</taxon>
        <taxon>Pterygota</taxon>
        <taxon>Neoptera</taxon>
        <taxon>Endopterygota</taxon>
        <taxon>Diptera</taxon>
        <taxon>Nematocera</taxon>
        <taxon>Culicoidea</taxon>
        <taxon>Culicidae</taxon>
        <taxon>Culicinae</taxon>
        <taxon>Aedini</taxon>
        <taxon>Ochlerotatus</taxon>
        <taxon>Ochlerotatus</taxon>
    </lineage>
</organism>
<keyword evidence="5" id="KW-0222">Digestion</keyword>
<dbReference type="SUPFAM" id="SSF50494">
    <property type="entry name" value="Trypsin-like serine proteases"/>
    <property type="match status" value="1"/>
</dbReference>
<evidence type="ECO:0000256" key="14">
    <source>
        <dbReference type="RuleBase" id="RU363034"/>
    </source>
</evidence>
<dbReference type="EMBL" id="FJ458410">
    <property type="protein sequence ID" value="ACL37992.1"/>
    <property type="molecule type" value="mRNA"/>
</dbReference>
<dbReference type="PROSITE" id="PS50240">
    <property type="entry name" value="TRYPSIN_DOM"/>
    <property type="match status" value="1"/>
</dbReference>
<evidence type="ECO:0000256" key="11">
    <source>
        <dbReference type="ARBA" id="ARBA00036320"/>
    </source>
</evidence>
<proteinExistence type="evidence at transcript level"/>
<dbReference type="PROSITE" id="PS00135">
    <property type="entry name" value="TRYPSIN_SER"/>
    <property type="match status" value="1"/>
</dbReference>
<dbReference type="EC" id="3.4.21.4" evidence="12"/>
<keyword evidence="4 15" id="KW-0732">Signal</keyword>
<dbReference type="Pfam" id="PF00089">
    <property type="entry name" value="Trypsin"/>
    <property type="match status" value="1"/>
</dbReference>
<comment type="function">
    <text evidence="13">Major function may be to aid in digestion of the blood meal.</text>
</comment>
<evidence type="ECO:0000256" key="6">
    <source>
        <dbReference type="ARBA" id="ARBA00022801"/>
    </source>
</evidence>
<evidence type="ECO:0000256" key="1">
    <source>
        <dbReference type="ARBA" id="ARBA00004613"/>
    </source>
</evidence>
<evidence type="ECO:0000256" key="9">
    <source>
        <dbReference type="ARBA" id="ARBA00023157"/>
    </source>
</evidence>
<reference evidence="17" key="1">
    <citation type="journal article" date="2011" name="J. Med. Entomol.">
        <title>Identification and Transcription Profiling of Trypsin in Aedes taeniorhynchus (Diptera: Culicidae): Developmental Regulation, Blood Feeding, and Permethrin Exposure.</title>
        <authorList>
            <person name="Zhao L."/>
            <person name="Chen J."/>
            <person name="Becnel J.J."/>
            <person name="Kline D.L."/>
            <person name="Clark G.G."/>
            <person name="Linthicum K.J."/>
        </authorList>
    </citation>
    <scope>NUCLEOTIDE SEQUENCE</scope>
</reference>
<evidence type="ECO:0000256" key="2">
    <source>
        <dbReference type="ARBA" id="ARBA00022525"/>
    </source>
</evidence>
<keyword evidence="3 14" id="KW-0645">Protease</keyword>
<keyword evidence="9" id="KW-1015">Disulfide bond</keyword>
<dbReference type="GO" id="GO:0007586">
    <property type="term" value="P:digestion"/>
    <property type="evidence" value="ECO:0007669"/>
    <property type="project" value="UniProtKB-KW"/>
</dbReference>
<dbReference type="InterPro" id="IPR050430">
    <property type="entry name" value="Peptidase_S1"/>
</dbReference>
<evidence type="ECO:0000256" key="10">
    <source>
        <dbReference type="ARBA" id="ARBA00024195"/>
    </source>
</evidence>
<dbReference type="Gene3D" id="2.40.10.10">
    <property type="entry name" value="Trypsin-like serine proteases"/>
    <property type="match status" value="1"/>
</dbReference>
<evidence type="ECO:0000313" key="17">
    <source>
        <dbReference type="EMBL" id="ACL37992.1"/>
    </source>
</evidence>
<dbReference type="InterPro" id="IPR033116">
    <property type="entry name" value="TRYPSIN_SER"/>
</dbReference>
<evidence type="ECO:0000256" key="13">
    <source>
        <dbReference type="ARBA" id="ARBA00060213"/>
    </source>
</evidence>
<feature type="signal peptide" evidence="15">
    <location>
        <begin position="1"/>
        <end position="20"/>
    </location>
</feature>
<dbReference type="SMART" id="SM00020">
    <property type="entry name" value="Tryp_SPc"/>
    <property type="match status" value="1"/>
</dbReference>
<dbReference type="PROSITE" id="PS00134">
    <property type="entry name" value="TRYPSIN_HIS"/>
    <property type="match status" value="1"/>
</dbReference>
<evidence type="ECO:0000259" key="16">
    <source>
        <dbReference type="PROSITE" id="PS50240"/>
    </source>
</evidence>
<evidence type="ECO:0000256" key="15">
    <source>
        <dbReference type="SAM" id="SignalP"/>
    </source>
</evidence>
<dbReference type="MEROPS" id="S01.130"/>
<keyword evidence="6 14" id="KW-0378">Hydrolase</keyword>